<evidence type="ECO:0000313" key="3">
    <source>
        <dbReference type="EMBL" id="CAK0790454.1"/>
    </source>
</evidence>
<evidence type="ECO:0000256" key="2">
    <source>
        <dbReference type="SAM" id="SignalP"/>
    </source>
</evidence>
<name>A0ABN9PG24_9DINO</name>
<feature type="transmembrane region" description="Helical" evidence="1">
    <location>
        <begin position="412"/>
        <end position="435"/>
    </location>
</feature>
<feature type="transmembrane region" description="Helical" evidence="1">
    <location>
        <begin position="79"/>
        <end position="97"/>
    </location>
</feature>
<sequence>MKLARALAVGAAVLAVAPSWAAAGRLKGERTSRLPHSGQLLSGGVVLRRRGDGAAAAARRALDDAPEVHWSRALLDTGAVAMGVTLATVGLIVFCAMSGQKASAQQPSDADDTGGALAVGEAGEGSSSTLAVREVEKEAAKKFNYEDLLRAMMMCAVHAAGPKVTKGMKAKRALESRVAAMGFKARKFMVAEFKSIAGTVLKELQAEEAMLLLDWDQAVKNSYPSISVLMAGTASPVVLAISFYFHMIQIIVMFVPLVFLSAWAIYADRNSVCAIPTIYFWIVSQAVLCFVLIFAHGVSAYSVQKGGRELLQKAAASQKAVQQVRRNEGELTASDLQRAFIHNSTLLQHGLVVEDRLRRSAAFTVVGMGTFLWIILTLWTFVLTVGWTVFPGMVAFHPKAAGVAPADEFCSALATVFTARLSCVLAFLFILINLIHCCSSLASGSWTTAGTATRC</sequence>
<keyword evidence="1" id="KW-1133">Transmembrane helix</keyword>
<accession>A0ABN9PG24</accession>
<evidence type="ECO:0000313" key="4">
    <source>
        <dbReference type="Proteomes" id="UP001189429"/>
    </source>
</evidence>
<feature type="signal peptide" evidence="2">
    <location>
        <begin position="1"/>
        <end position="23"/>
    </location>
</feature>
<dbReference type="Proteomes" id="UP001189429">
    <property type="component" value="Unassembled WGS sequence"/>
</dbReference>
<keyword evidence="2" id="KW-0732">Signal</keyword>
<keyword evidence="1" id="KW-0812">Transmembrane</keyword>
<evidence type="ECO:0000256" key="1">
    <source>
        <dbReference type="SAM" id="Phobius"/>
    </source>
</evidence>
<proteinExistence type="predicted"/>
<comment type="caution">
    <text evidence="3">The sequence shown here is derived from an EMBL/GenBank/DDBJ whole genome shotgun (WGS) entry which is preliminary data.</text>
</comment>
<organism evidence="3 4">
    <name type="scientific">Prorocentrum cordatum</name>
    <dbReference type="NCBI Taxonomy" id="2364126"/>
    <lineage>
        <taxon>Eukaryota</taxon>
        <taxon>Sar</taxon>
        <taxon>Alveolata</taxon>
        <taxon>Dinophyceae</taxon>
        <taxon>Prorocentrales</taxon>
        <taxon>Prorocentraceae</taxon>
        <taxon>Prorocentrum</taxon>
    </lineage>
</organism>
<feature type="chain" id="PRO_5045904052" description="ABC transmembrane type-1 domain-containing protein" evidence="2">
    <location>
        <begin position="24"/>
        <end position="455"/>
    </location>
</feature>
<evidence type="ECO:0008006" key="5">
    <source>
        <dbReference type="Google" id="ProtNLM"/>
    </source>
</evidence>
<keyword evidence="4" id="KW-1185">Reference proteome</keyword>
<keyword evidence="1" id="KW-0472">Membrane</keyword>
<feature type="transmembrane region" description="Helical" evidence="1">
    <location>
        <begin position="365"/>
        <end position="390"/>
    </location>
</feature>
<dbReference type="EMBL" id="CAUYUJ010000424">
    <property type="protein sequence ID" value="CAK0790454.1"/>
    <property type="molecule type" value="Genomic_DNA"/>
</dbReference>
<feature type="transmembrane region" description="Helical" evidence="1">
    <location>
        <begin position="237"/>
        <end position="266"/>
    </location>
</feature>
<gene>
    <name evidence="3" type="ORF">PCOR1329_LOCUS1721</name>
</gene>
<protein>
    <recommendedName>
        <fullName evidence="5">ABC transmembrane type-1 domain-containing protein</fullName>
    </recommendedName>
</protein>
<feature type="transmembrane region" description="Helical" evidence="1">
    <location>
        <begin position="278"/>
        <end position="303"/>
    </location>
</feature>
<reference evidence="3" key="1">
    <citation type="submission" date="2023-10" db="EMBL/GenBank/DDBJ databases">
        <authorList>
            <person name="Chen Y."/>
            <person name="Shah S."/>
            <person name="Dougan E. K."/>
            <person name="Thang M."/>
            <person name="Chan C."/>
        </authorList>
    </citation>
    <scope>NUCLEOTIDE SEQUENCE [LARGE SCALE GENOMIC DNA]</scope>
</reference>